<evidence type="ECO:0000313" key="8">
    <source>
        <dbReference type="EMBL" id="BAJ28990.1"/>
    </source>
</evidence>
<accession>E4NCQ9</accession>
<comment type="subcellular location">
    <subcellularLocation>
        <location evidence="1">Membrane</location>
        <topology evidence="1">Multi-pass membrane protein</topology>
    </subcellularLocation>
</comment>
<gene>
    <name evidence="8" type="ordered locus">KSE_31800</name>
</gene>
<dbReference type="AlphaFoldDB" id="E4NCQ9"/>
<dbReference type="InterPro" id="IPR051401">
    <property type="entry name" value="GtrA_CellWall_Glycosyl"/>
</dbReference>
<keyword evidence="4 6" id="KW-1133">Transmembrane helix</keyword>
<dbReference type="eggNOG" id="COG2246">
    <property type="taxonomic scope" value="Bacteria"/>
</dbReference>
<reference evidence="8 9" key="1">
    <citation type="journal article" date="2010" name="DNA Res.">
        <title>Genome sequence of Kitasatospora setae NBRC 14216T: an evolutionary snapshot of the family Streptomycetaceae.</title>
        <authorList>
            <person name="Ichikawa N."/>
            <person name="Oguchi A."/>
            <person name="Ikeda H."/>
            <person name="Ishikawa J."/>
            <person name="Kitani S."/>
            <person name="Watanabe Y."/>
            <person name="Nakamura S."/>
            <person name="Katano Y."/>
            <person name="Kishi E."/>
            <person name="Sasagawa M."/>
            <person name="Ankai A."/>
            <person name="Fukui S."/>
            <person name="Hashimoto Y."/>
            <person name="Kamata S."/>
            <person name="Otoguro M."/>
            <person name="Tanikawa S."/>
            <person name="Nihira T."/>
            <person name="Horinouchi S."/>
            <person name="Ohnishi Y."/>
            <person name="Hayakawa M."/>
            <person name="Kuzuyama T."/>
            <person name="Arisawa A."/>
            <person name="Nomoto F."/>
            <person name="Miura H."/>
            <person name="Takahashi Y."/>
            <person name="Fujita N."/>
        </authorList>
    </citation>
    <scope>NUCLEOTIDE SEQUENCE [LARGE SCALE GENOMIC DNA]</scope>
    <source>
        <strain evidence="9">ATCC 33774 / DSM 43861 / JCM 3304 / KCC A-0304 / NBRC 14216 / KM-6054</strain>
    </source>
</reference>
<feature type="transmembrane region" description="Helical" evidence="6">
    <location>
        <begin position="96"/>
        <end position="116"/>
    </location>
</feature>
<evidence type="ECO:0000256" key="5">
    <source>
        <dbReference type="ARBA" id="ARBA00023136"/>
    </source>
</evidence>
<name>E4NCQ9_KITSK</name>
<dbReference type="PANTHER" id="PTHR38459:SF1">
    <property type="entry name" value="PROPHAGE BACTOPRENOL-LINKED GLUCOSE TRANSLOCASE HOMOLOG"/>
    <property type="match status" value="1"/>
</dbReference>
<proteinExistence type="inferred from homology"/>
<dbReference type="Proteomes" id="UP000007076">
    <property type="component" value="Chromosome"/>
</dbReference>
<keyword evidence="5 6" id="KW-0472">Membrane</keyword>
<dbReference type="Pfam" id="PF04138">
    <property type="entry name" value="GtrA_DPMS_TM"/>
    <property type="match status" value="1"/>
</dbReference>
<protein>
    <recommendedName>
        <fullName evidence="7">GtrA/DPMS transmembrane domain-containing protein</fullName>
    </recommendedName>
</protein>
<feature type="transmembrane region" description="Helical" evidence="6">
    <location>
        <begin position="57"/>
        <end position="75"/>
    </location>
</feature>
<dbReference type="GO" id="GO:0000271">
    <property type="term" value="P:polysaccharide biosynthetic process"/>
    <property type="evidence" value="ECO:0007669"/>
    <property type="project" value="InterPro"/>
</dbReference>
<evidence type="ECO:0000256" key="3">
    <source>
        <dbReference type="ARBA" id="ARBA00022692"/>
    </source>
</evidence>
<comment type="similarity">
    <text evidence="2">Belongs to the GtrA family.</text>
</comment>
<evidence type="ECO:0000256" key="2">
    <source>
        <dbReference type="ARBA" id="ARBA00009399"/>
    </source>
</evidence>
<organism evidence="8 9">
    <name type="scientific">Kitasatospora setae (strain ATCC 33774 / DSM 43861 / JCM 3304 / KCC A-0304 / NBRC 14216 / KM-6054)</name>
    <name type="common">Streptomyces setae</name>
    <dbReference type="NCBI Taxonomy" id="452652"/>
    <lineage>
        <taxon>Bacteria</taxon>
        <taxon>Bacillati</taxon>
        <taxon>Actinomycetota</taxon>
        <taxon>Actinomycetes</taxon>
        <taxon>Kitasatosporales</taxon>
        <taxon>Streptomycetaceae</taxon>
        <taxon>Kitasatospora</taxon>
    </lineage>
</organism>
<dbReference type="HOGENOM" id="CLU_083873_6_2_11"/>
<evidence type="ECO:0000256" key="6">
    <source>
        <dbReference type="SAM" id="Phobius"/>
    </source>
</evidence>
<keyword evidence="9" id="KW-1185">Reference proteome</keyword>
<feature type="domain" description="GtrA/DPMS transmembrane" evidence="7">
    <location>
        <begin position="32"/>
        <end position="145"/>
    </location>
</feature>
<dbReference type="STRING" id="452652.KSE_31800"/>
<evidence type="ECO:0000313" key="9">
    <source>
        <dbReference type="Proteomes" id="UP000007076"/>
    </source>
</evidence>
<dbReference type="InterPro" id="IPR007267">
    <property type="entry name" value="GtrA_DPMS_TM"/>
</dbReference>
<dbReference type="RefSeq" id="WP_014136298.1">
    <property type="nucleotide sequence ID" value="NC_016109.1"/>
</dbReference>
<dbReference type="GO" id="GO:0005886">
    <property type="term" value="C:plasma membrane"/>
    <property type="evidence" value="ECO:0007669"/>
    <property type="project" value="TreeGrafter"/>
</dbReference>
<evidence type="ECO:0000256" key="1">
    <source>
        <dbReference type="ARBA" id="ARBA00004141"/>
    </source>
</evidence>
<feature type="transmembrane region" description="Helical" evidence="6">
    <location>
        <begin position="30"/>
        <end position="51"/>
    </location>
</feature>
<dbReference type="PATRIC" id="fig|452652.3.peg.3193"/>
<keyword evidence="3 6" id="KW-0812">Transmembrane</keyword>
<sequence>MSPTESLTAEPAPLRLGASQRAAVFLKHSLLRFLLAGGLSTGVDIALLYVLHGTLHVQLTVATLISVIVSFVVNFTLNRVWSFGSVQPVGSQMVRYLILAGFNWVSTALLVSGLAAIGVFYLLARLITIAVNSVINYIAYKHWVFKSA</sequence>
<dbReference type="PANTHER" id="PTHR38459">
    <property type="entry name" value="PROPHAGE BACTOPRENOL-LINKED GLUCOSE TRANSLOCASE HOMOLOG"/>
    <property type="match status" value="1"/>
</dbReference>
<dbReference type="EMBL" id="AP010968">
    <property type="protein sequence ID" value="BAJ28990.1"/>
    <property type="molecule type" value="Genomic_DNA"/>
</dbReference>
<evidence type="ECO:0000259" key="7">
    <source>
        <dbReference type="Pfam" id="PF04138"/>
    </source>
</evidence>
<feature type="transmembrane region" description="Helical" evidence="6">
    <location>
        <begin position="122"/>
        <end position="140"/>
    </location>
</feature>
<dbReference type="KEGG" id="ksk:KSE_31800"/>
<evidence type="ECO:0000256" key="4">
    <source>
        <dbReference type="ARBA" id="ARBA00022989"/>
    </source>
</evidence>